<dbReference type="RefSeq" id="WP_073089077.1">
    <property type="nucleotide sequence ID" value="NZ_FQWY01000003.1"/>
</dbReference>
<dbReference type="EMBL" id="FQWY01000003">
    <property type="protein sequence ID" value="SHG43745.1"/>
    <property type="molecule type" value="Genomic_DNA"/>
</dbReference>
<protein>
    <submittedName>
        <fullName evidence="2">Septum formation initiator</fullName>
    </submittedName>
</protein>
<dbReference type="Pfam" id="PF04977">
    <property type="entry name" value="DivIC"/>
    <property type="match status" value="1"/>
</dbReference>
<organism evidence="2 3">
    <name type="scientific">Thermosyntropha lipolytica DSM 11003</name>
    <dbReference type="NCBI Taxonomy" id="1123382"/>
    <lineage>
        <taxon>Bacteria</taxon>
        <taxon>Bacillati</taxon>
        <taxon>Bacillota</taxon>
        <taxon>Clostridia</taxon>
        <taxon>Eubacteriales</taxon>
        <taxon>Syntrophomonadaceae</taxon>
        <taxon>Thermosyntropha</taxon>
    </lineage>
</organism>
<gene>
    <name evidence="2" type="ORF">SAMN02745221_00218</name>
</gene>
<sequence>MKNRKKGSAVKKIVVLVLCVVLLLPVVSRAKVVWELETRKKALEAQKAQLLEENKRLNEEYQRATSLENIERIAREKLGMVKEGEKPLVFYR</sequence>
<feature type="coiled-coil region" evidence="1">
    <location>
        <begin position="33"/>
        <end position="67"/>
    </location>
</feature>
<name>A0A1M5JTK2_9FIRM</name>
<evidence type="ECO:0000313" key="2">
    <source>
        <dbReference type="EMBL" id="SHG43745.1"/>
    </source>
</evidence>
<evidence type="ECO:0000313" key="3">
    <source>
        <dbReference type="Proteomes" id="UP000242329"/>
    </source>
</evidence>
<dbReference type="STRING" id="1123382.SAMN02745221_00218"/>
<dbReference type="Proteomes" id="UP000242329">
    <property type="component" value="Unassembled WGS sequence"/>
</dbReference>
<keyword evidence="3" id="KW-1185">Reference proteome</keyword>
<reference evidence="3" key="1">
    <citation type="submission" date="2016-11" db="EMBL/GenBank/DDBJ databases">
        <authorList>
            <person name="Varghese N."/>
            <person name="Submissions S."/>
        </authorList>
    </citation>
    <scope>NUCLEOTIDE SEQUENCE [LARGE SCALE GENOMIC DNA]</scope>
    <source>
        <strain evidence="3">DSM 11003</strain>
    </source>
</reference>
<dbReference type="InterPro" id="IPR007060">
    <property type="entry name" value="FtsL/DivIC"/>
</dbReference>
<evidence type="ECO:0000256" key="1">
    <source>
        <dbReference type="SAM" id="Coils"/>
    </source>
</evidence>
<accession>A0A1M5JTK2</accession>
<dbReference type="AlphaFoldDB" id="A0A1M5JTK2"/>
<proteinExistence type="predicted"/>
<dbReference type="OrthoDB" id="9815382at2"/>
<keyword evidence="1" id="KW-0175">Coiled coil</keyword>